<dbReference type="GO" id="GO:0000272">
    <property type="term" value="P:polysaccharide catabolic process"/>
    <property type="evidence" value="ECO:0007669"/>
    <property type="project" value="UniProtKB-KW"/>
</dbReference>
<organism evidence="4 5">
    <name type="scientific">Glaciihabitans arcticus</name>
    <dbReference type="NCBI Taxonomy" id="2668039"/>
    <lineage>
        <taxon>Bacteria</taxon>
        <taxon>Bacillati</taxon>
        <taxon>Actinomycetota</taxon>
        <taxon>Actinomycetes</taxon>
        <taxon>Micrococcales</taxon>
        <taxon>Microbacteriaceae</taxon>
        <taxon>Glaciihabitans</taxon>
    </lineage>
</organism>
<dbReference type="EMBL" id="SISG01000001">
    <property type="protein sequence ID" value="TBN58107.1"/>
    <property type="molecule type" value="Genomic_DNA"/>
</dbReference>
<dbReference type="InterPro" id="IPR004352">
    <property type="entry name" value="GH114_TIM-barrel"/>
</dbReference>
<proteinExistence type="predicted"/>
<evidence type="ECO:0000256" key="1">
    <source>
        <dbReference type="ARBA" id="ARBA00023295"/>
    </source>
</evidence>
<dbReference type="Proteomes" id="UP000294194">
    <property type="component" value="Unassembled WGS sequence"/>
</dbReference>
<accession>A0A4Q9GXX7</accession>
<dbReference type="Pfam" id="PF14741">
    <property type="entry name" value="GH114_assoc"/>
    <property type="match status" value="1"/>
</dbReference>
<dbReference type="GO" id="GO:0016798">
    <property type="term" value="F:hydrolase activity, acting on glycosyl bonds"/>
    <property type="evidence" value="ECO:0007669"/>
    <property type="project" value="UniProtKB-KW"/>
</dbReference>
<dbReference type="PANTHER" id="PTHR35273">
    <property type="entry name" value="ALPHA-1,4 POLYGALACTOSAMINIDASE, PUTATIVE (AFU_ORTHOLOGUE AFUA_3G07890)-RELATED"/>
    <property type="match status" value="1"/>
</dbReference>
<dbReference type="RefSeq" id="WP_130982216.1">
    <property type="nucleotide sequence ID" value="NZ_SISG01000001.1"/>
</dbReference>
<feature type="domain" description="Fibronectin type-III" evidence="3">
    <location>
        <begin position="211"/>
        <end position="299"/>
    </location>
</feature>
<dbReference type="PROSITE" id="PS50853">
    <property type="entry name" value="FN3"/>
    <property type="match status" value="1"/>
</dbReference>
<evidence type="ECO:0000256" key="2">
    <source>
        <dbReference type="ARBA" id="ARBA00023326"/>
    </source>
</evidence>
<sequence length="578" mass="60452">MIKDPPQRRSPMLRVSAIGVALTTVIAGILVGASPAMAATTVLAPTGLTTTAGVVGSGQTYSALAVKDQTGTQDTWAKYVELSPSGSAAYSGYRTYALPSTVTPSSVTGISVAVNYKGPSTANQTWTWALYNWNTAAWTTVGTNATAPSWGSWKALTFASPTSTSGLVSSTGAIRVRVAANNTSDSANLDYEAVTVTSGTAPPADSTAPSVPAGLTVSGTPTSSSVSLAWAASTDNVGVTGYQVFQNGGTTPVATVTNTTATISGLAASTAFSFTIKARDAAGNSSAASSAVTATTAAGTTPPAGYTLPLANDQFDYQLGGIYTPSSGVDIVSRDRTAVPVAGKYNVCYVNLMQTQPDAPDESVTNPNYGTTQWWKNNHSNLLLKNSAGQVIVDVDWNEAIFDVRTAANRAALLEIQKPWILACKNAANGGFQAIEPDNLDSDLRSTGLITPAQNKEYLKLVIPYTHSVGLAIAQKNASDAYGTTGKTFVNTVSPAQGFDFAIAEECERYNECPAYSAYGNLLYEIEYTDENPNVTRNGVTKTVYQWACFDRGAIHSIILRDRDVVPSGTSGYVYQNC</sequence>
<dbReference type="Gene3D" id="2.60.40.10">
    <property type="entry name" value="Immunoglobulins"/>
    <property type="match status" value="1"/>
</dbReference>
<dbReference type="InterPro" id="IPR017853">
    <property type="entry name" value="GH"/>
</dbReference>
<dbReference type="InterPro" id="IPR013783">
    <property type="entry name" value="Ig-like_fold"/>
</dbReference>
<dbReference type="Pfam" id="PF00041">
    <property type="entry name" value="fn3"/>
    <property type="match status" value="1"/>
</dbReference>
<keyword evidence="1" id="KW-0378">Hydrolase</keyword>
<reference evidence="5" key="1">
    <citation type="submission" date="2019-02" db="EMBL/GenBank/DDBJ databases">
        <title>Glaciihabitans arcticus sp. nov., a psychrotolerant bacterium isolated from polar soil.</title>
        <authorList>
            <person name="Dahal R.H."/>
        </authorList>
    </citation>
    <scope>NUCLEOTIDE SEQUENCE [LARGE SCALE GENOMIC DNA]</scope>
    <source>
        <strain evidence="5">RP-3-7</strain>
    </source>
</reference>
<dbReference type="Pfam" id="PF03537">
    <property type="entry name" value="Glyco_hydro_114"/>
    <property type="match status" value="1"/>
</dbReference>
<keyword evidence="2" id="KW-0624">Polysaccharide degradation</keyword>
<dbReference type="InterPro" id="IPR003961">
    <property type="entry name" value="FN3_dom"/>
</dbReference>
<keyword evidence="2" id="KW-0119">Carbohydrate metabolism</keyword>
<gene>
    <name evidence="4" type="ORF">EYE40_12285</name>
</gene>
<name>A0A4Q9GXX7_9MICO</name>
<keyword evidence="5" id="KW-1185">Reference proteome</keyword>
<comment type="caution">
    <text evidence="4">The sequence shown here is derived from an EMBL/GenBank/DDBJ whole genome shotgun (WGS) entry which is preliminary data.</text>
</comment>
<dbReference type="PANTHER" id="PTHR35273:SF2">
    <property type="entry name" value="ALPHA-GALACTOSIDASE"/>
    <property type="match status" value="1"/>
</dbReference>
<keyword evidence="1" id="KW-0326">Glycosidase</keyword>
<protein>
    <recommendedName>
        <fullName evidence="3">Fibronectin type-III domain-containing protein</fullName>
    </recommendedName>
</protein>
<dbReference type="SMART" id="SM00060">
    <property type="entry name" value="FN3"/>
    <property type="match status" value="1"/>
</dbReference>
<dbReference type="SUPFAM" id="SSF49265">
    <property type="entry name" value="Fibronectin type III"/>
    <property type="match status" value="1"/>
</dbReference>
<dbReference type="InterPro" id="IPR049922">
    <property type="entry name" value="GH114_assoc"/>
</dbReference>
<dbReference type="AlphaFoldDB" id="A0A4Q9GXX7"/>
<evidence type="ECO:0000259" key="3">
    <source>
        <dbReference type="PROSITE" id="PS50853"/>
    </source>
</evidence>
<evidence type="ECO:0000313" key="4">
    <source>
        <dbReference type="EMBL" id="TBN58107.1"/>
    </source>
</evidence>
<evidence type="ECO:0000313" key="5">
    <source>
        <dbReference type="Proteomes" id="UP000294194"/>
    </source>
</evidence>
<dbReference type="InterPro" id="IPR036116">
    <property type="entry name" value="FN3_sf"/>
</dbReference>
<dbReference type="SUPFAM" id="SSF51445">
    <property type="entry name" value="(Trans)glycosidases"/>
    <property type="match status" value="1"/>
</dbReference>